<evidence type="ECO:0000313" key="3">
    <source>
        <dbReference type="Proteomes" id="UP000440578"/>
    </source>
</evidence>
<keyword evidence="2" id="KW-0418">Kinase</keyword>
<proteinExistence type="predicted"/>
<dbReference type="GO" id="GO:0016301">
    <property type="term" value="F:kinase activity"/>
    <property type="evidence" value="ECO:0007669"/>
    <property type="project" value="UniProtKB-KW"/>
</dbReference>
<organism evidence="2 3">
    <name type="scientific">Amphibalanus amphitrite</name>
    <name type="common">Striped barnacle</name>
    <name type="synonym">Balanus amphitrite</name>
    <dbReference type="NCBI Taxonomy" id="1232801"/>
    <lineage>
        <taxon>Eukaryota</taxon>
        <taxon>Metazoa</taxon>
        <taxon>Ecdysozoa</taxon>
        <taxon>Arthropoda</taxon>
        <taxon>Crustacea</taxon>
        <taxon>Multicrustacea</taxon>
        <taxon>Cirripedia</taxon>
        <taxon>Thoracica</taxon>
        <taxon>Thoracicalcarea</taxon>
        <taxon>Balanomorpha</taxon>
        <taxon>Balanoidea</taxon>
        <taxon>Balanidae</taxon>
        <taxon>Amphibalaninae</taxon>
        <taxon>Amphibalanus</taxon>
    </lineage>
</organism>
<dbReference type="InterPro" id="IPR027417">
    <property type="entry name" value="P-loop_NTPase"/>
</dbReference>
<evidence type="ECO:0000313" key="2">
    <source>
        <dbReference type="EMBL" id="KAF0313698.1"/>
    </source>
</evidence>
<gene>
    <name evidence="2" type="ORF">FJT64_015830</name>
</gene>
<keyword evidence="3" id="KW-1185">Reference proteome</keyword>
<feature type="compositionally biased region" description="Basic and acidic residues" evidence="1">
    <location>
        <begin position="71"/>
        <end position="89"/>
    </location>
</feature>
<name>A0A6A4XEW0_AMPAM</name>
<dbReference type="Gene3D" id="3.40.50.300">
    <property type="entry name" value="P-loop containing nucleotide triphosphate hydrolases"/>
    <property type="match status" value="1"/>
</dbReference>
<reference evidence="2 3" key="1">
    <citation type="submission" date="2019-07" db="EMBL/GenBank/DDBJ databases">
        <title>Draft genome assembly of a fouling barnacle, Amphibalanus amphitrite (Darwin, 1854): The first reference genome for Thecostraca.</title>
        <authorList>
            <person name="Kim W."/>
        </authorList>
    </citation>
    <scope>NUCLEOTIDE SEQUENCE [LARGE SCALE GENOMIC DNA]</scope>
    <source>
        <strain evidence="2">SNU_AA5</strain>
        <tissue evidence="2">Soma without cirri and trophi</tissue>
    </source>
</reference>
<protein>
    <submittedName>
        <fullName evidence="2">Putative uridine-cytidine kinase</fullName>
    </submittedName>
</protein>
<dbReference type="AlphaFoldDB" id="A0A6A4XEW0"/>
<dbReference type="OrthoDB" id="10257085at2759"/>
<accession>A0A6A4XEW0</accession>
<keyword evidence="2" id="KW-0808">Transferase</keyword>
<sequence>MTAQTATRTDLCNMRSLLQSTVCKRIMERLGQEAIEQEHRRVVCISQDSFYRNLSSHQSELARRGQINFDHPGERHCTGGRMEPARSDG</sequence>
<feature type="region of interest" description="Disordered" evidence="1">
    <location>
        <begin position="62"/>
        <end position="89"/>
    </location>
</feature>
<comment type="caution">
    <text evidence="2">The sequence shown here is derived from an EMBL/GenBank/DDBJ whole genome shotgun (WGS) entry which is preliminary data.</text>
</comment>
<evidence type="ECO:0000256" key="1">
    <source>
        <dbReference type="SAM" id="MobiDB-lite"/>
    </source>
</evidence>
<dbReference type="EMBL" id="VIIS01000074">
    <property type="protein sequence ID" value="KAF0313698.1"/>
    <property type="molecule type" value="Genomic_DNA"/>
</dbReference>
<dbReference type="Proteomes" id="UP000440578">
    <property type="component" value="Unassembled WGS sequence"/>
</dbReference>